<dbReference type="AlphaFoldDB" id="A0A1G2PCD9"/>
<protein>
    <recommendedName>
        <fullName evidence="11">D-Ala-D-Ala dipeptidase</fullName>
    </recommendedName>
</protein>
<dbReference type="Gene3D" id="3.30.1380.10">
    <property type="match status" value="1"/>
</dbReference>
<organism evidence="9 10">
    <name type="scientific">Candidatus Taylorbacteria bacterium RIFOXYD2_FULL_36_9</name>
    <dbReference type="NCBI Taxonomy" id="1802338"/>
    <lineage>
        <taxon>Bacteria</taxon>
        <taxon>Candidatus Tayloriibacteriota</taxon>
    </lineage>
</organism>
<dbReference type="STRING" id="1802338.A2541_00340"/>
<evidence type="ECO:0000256" key="4">
    <source>
        <dbReference type="ARBA" id="ARBA00022801"/>
    </source>
</evidence>
<dbReference type="GO" id="GO:0071555">
    <property type="term" value="P:cell wall organization"/>
    <property type="evidence" value="ECO:0007669"/>
    <property type="project" value="UniProtKB-KW"/>
</dbReference>
<dbReference type="GO" id="GO:0160237">
    <property type="term" value="F:D-Ala-D-Ala dipeptidase activity"/>
    <property type="evidence" value="ECO:0007669"/>
    <property type="project" value="UniProtKB-EC"/>
</dbReference>
<dbReference type="InterPro" id="IPR009045">
    <property type="entry name" value="Zn_M74/Hedgehog-like"/>
</dbReference>
<dbReference type="SUPFAM" id="SSF55166">
    <property type="entry name" value="Hedgehog/DD-peptidase"/>
    <property type="match status" value="1"/>
</dbReference>
<dbReference type="Pfam" id="PF01427">
    <property type="entry name" value="Peptidase_M15"/>
    <property type="match status" value="1"/>
</dbReference>
<dbReference type="PANTHER" id="PTHR43126">
    <property type="entry name" value="D-ALANYL-D-ALANINE DIPEPTIDASE"/>
    <property type="match status" value="1"/>
</dbReference>
<dbReference type="Proteomes" id="UP000176965">
    <property type="component" value="Unassembled WGS sequence"/>
</dbReference>
<evidence type="ECO:0000256" key="1">
    <source>
        <dbReference type="ARBA" id="ARBA00001362"/>
    </source>
</evidence>
<reference evidence="9 10" key="1">
    <citation type="journal article" date="2016" name="Nat. Commun.">
        <title>Thousands of microbial genomes shed light on interconnected biogeochemical processes in an aquifer system.</title>
        <authorList>
            <person name="Anantharaman K."/>
            <person name="Brown C.T."/>
            <person name="Hug L.A."/>
            <person name="Sharon I."/>
            <person name="Castelle C.J."/>
            <person name="Probst A.J."/>
            <person name="Thomas B.C."/>
            <person name="Singh A."/>
            <person name="Wilkins M.J."/>
            <person name="Karaoz U."/>
            <person name="Brodie E.L."/>
            <person name="Williams K.H."/>
            <person name="Hubbard S.S."/>
            <person name="Banfield J.F."/>
        </authorList>
    </citation>
    <scope>NUCLEOTIDE SEQUENCE [LARGE SCALE GENOMIC DNA]</scope>
</reference>
<comment type="caution">
    <text evidence="9">The sequence shown here is derived from an EMBL/GenBank/DDBJ whole genome shotgun (WGS) entry which is preliminary data.</text>
</comment>
<evidence type="ECO:0000256" key="2">
    <source>
        <dbReference type="ARBA" id="ARBA00022670"/>
    </source>
</evidence>
<keyword evidence="3" id="KW-0479">Metal-binding</keyword>
<dbReference type="GO" id="GO:0008237">
    <property type="term" value="F:metallopeptidase activity"/>
    <property type="evidence" value="ECO:0007669"/>
    <property type="project" value="UniProtKB-KW"/>
</dbReference>
<dbReference type="PANTHER" id="PTHR43126:SF2">
    <property type="entry name" value="D-ALANYL-D-ALANINE DIPEPTIDASE"/>
    <property type="match status" value="1"/>
</dbReference>
<evidence type="ECO:0000313" key="9">
    <source>
        <dbReference type="EMBL" id="OHA45984.1"/>
    </source>
</evidence>
<accession>A0A1G2PCD9</accession>
<dbReference type="GO" id="GO:0046872">
    <property type="term" value="F:metal ion binding"/>
    <property type="evidence" value="ECO:0007669"/>
    <property type="project" value="UniProtKB-KW"/>
</dbReference>
<comment type="catalytic activity">
    <reaction evidence="1">
        <text>D-alanyl-D-alanine + H2O = 2 D-alanine</text>
        <dbReference type="Rhea" id="RHEA:20661"/>
        <dbReference type="ChEBI" id="CHEBI:15377"/>
        <dbReference type="ChEBI" id="CHEBI:57416"/>
        <dbReference type="ChEBI" id="CHEBI:57822"/>
        <dbReference type="EC" id="3.4.13.22"/>
    </reaction>
</comment>
<keyword evidence="5" id="KW-0862">Zinc</keyword>
<sequence length="255" mass="29805">MYLKIVSLGWMAEKPIPDLSLVRQDRETYTIRIKDQGERLVEVRDHGLKGDNHFWVMKNPPVSLAIPHLLVRESLVHLLGQANQFLMENEDWKLFIKDGWRPVALQEDRYQYNRGKLQQEHPDWSPEEVDKRMQGWFTRVMGGDALRTAPPPHCTGAAVDVVLQDHRDGQLIPMGGGPGRNWPDLYEQEEEKRDLSLEEKEFQRNRRILFWTMVLSGFAPNPTEWWHYSWGDQMWAGWYKAPAAIYGLVETINGD</sequence>
<proteinExistence type="predicted"/>
<dbReference type="GO" id="GO:0006508">
    <property type="term" value="P:proteolysis"/>
    <property type="evidence" value="ECO:0007669"/>
    <property type="project" value="UniProtKB-KW"/>
</dbReference>
<dbReference type="InterPro" id="IPR000755">
    <property type="entry name" value="A_A_dipeptidase"/>
</dbReference>
<evidence type="ECO:0000256" key="8">
    <source>
        <dbReference type="ARBA" id="ARBA00023316"/>
    </source>
</evidence>
<dbReference type="EMBL" id="MHSQ01000038">
    <property type="protein sequence ID" value="OHA45984.1"/>
    <property type="molecule type" value="Genomic_DNA"/>
</dbReference>
<evidence type="ECO:0000256" key="5">
    <source>
        <dbReference type="ARBA" id="ARBA00022833"/>
    </source>
</evidence>
<keyword evidence="8" id="KW-0961">Cell wall biogenesis/degradation</keyword>
<evidence type="ECO:0000313" key="10">
    <source>
        <dbReference type="Proteomes" id="UP000176965"/>
    </source>
</evidence>
<name>A0A1G2PCD9_9BACT</name>
<evidence type="ECO:0000256" key="7">
    <source>
        <dbReference type="ARBA" id="ARBA00023049"/>
    </source>
</evidence>
<keyword evidence="6" id="KW-0224">Dipeptidase</keyword>
<evidence type="ECO:0008006" key="11">
    <source>
        <dbReference type="Google" id="ProtNLM"/>
    </source>
</evidence>
<evidence type="ECO:0000256" key="6">
    <source>
        <dbReference type="ARBA" id="ARBA00022997"/>
    </source>
</evidence>
<keyword evidence="4" id="KW-0378">Hydrolase</keyword>
<evidence type="ECO:0000256" key="3">
    <source>
        <dbReference type="ARBA" id="ARBA00022723"/>
    </source>
</evidence>
<keyword evidence="7" id="KW-0482">Metalloprotease</keyword>
<keyword evidence="2" id="KW-0645">Protease</keyword>
<gene>
    <name evidence="9" type="ORF">A2541_00340</name>
</gene>